<accession>A0A1A6A7I7</accession>
<dbReference type="PROSITE" id="PS50011">
    <property type="entry name" value="PROTEIN_KINASE_DOM"/>
    <property type="match status" value="1"/>
</dbReference>
<evidence type="ECO:0000256" key="3">
    <source>
        <dbReference type="PROSITE-ProRule" id="PRU10141"/>
    </source>
</evidence>
<dbReference type="GO" id="GO:0045719">
    <property type="term" value="P:negative regulation of glycogen biosynthetic process"/>
    <property type="evidence" value="ECO:0007669"/>
    <property type="project" value="TreeGrafter"/>
</dbReference>
<dbReference type="GO" id="GO:0004674">
    <property type="term" value="F:protein serine/threonine kinase activity"/>
    <property type="evidence" value="ECO:0007669"/>
    <property type="project" value="TreeGrafter"/>
</dbReference>
<feature type="domain" description="Protein kinase" evidence="5">
    <location>
        <begin position="427"/>
        <end position="759"/>
    </location>
</feature>
<dbReference type="InterPro" id="IPR017441">
    <property type="entry name" value="Protein_kinase_ATP_BS"/>
</dbReference>
<evidence type="ECO:0000256" key="4">
    <source>
        <dbReference type="SAM" id="MobiDB-lite"/>
    </source>
</evidence>
<dbReference type="PANTHER" id="PTHR24346:SF72">
    <property type="entry name" value="CAMK PROTEIN KINASE"/>
    <property type="match status" value="1"/>
</dbReference>
<dbReference type="Gene3D" id="1.10.510.10">
    <property type="entry name" value="Transferase(Phosphotransferase) domain 1"/>
    <property type="match status" value="1"/>
</dbReference>
<dbReference type="EMBL" id="KI894030">
    <property type="protein sequence ID" value="OBR86020.1"/>
    <property type="molecule type" value="Genomic_DNA"/>
</dbReference>
<dbReference type="GO" id="GO:0035556">
    <property type="term" value="P:intracellular signal transduction"/>
    <property type="evidence" value="ECO:0007669"/>
    <property type="project" value="TreeGrafter"/>
</dbReference>
<keyword evidence="2 3" id="KW-0067">ATP-binding</keyword>
<dbReference type="GO" id="GO:0005634">
    <property type="term" value="C:nucleus"/>
    <property type="evidence" value="ECO:0007669"/>
    <property type="project" value="TreeGrafter"/>
</dbReference>
<dbReference type="OrthoDB" id="10252171at2759"/>
<feature type="region of interest" description="Disordered" evidence="4">
    <location>
        <begin position="1"/>
        <end position="81"/>
    </location>
</feature>
<evidence type="ECO:0000256" key="1">
    <source>
        <dbReference type="ARBA" id="ARBA00022741"/>
    </source>
</evidence>
<reference evidence="6" key="1">
    <citation type="submission" date="2013-07" db="EMBL/GenBank/DDBJ databases">
        <title>The Genome Sequence of Cryptococcus dejecticola CBS10117.</title>
        <authorList>
            <consortium name="The Broad Institute Genome Sequencing Platform"/>
            <person name="Cuomo C."/>
            <person name="Litvintseva A."/>
            <person name="Chen Y."/>
            <person name="Heitman J."/>
            <person name="Sun S."/>
            <person name="Springer D."/>
            <person name="Dromer F."/>
            <person name="Young S.K."/>
            <person name="Zeng Q."/>
            <person name="Gargeya S."/>
            <person name="Fitzgerald M."/>
            <person name="Abouelleil A."/>
            <person name="Alvarado L."/>
            <person name="Berlin A.M."/>
            <person name="Chapman S.B."/>
            <person name="Dewar J."/>
            <person name="Goldberg J."/>
            <person name="Griggs A."/>
            <person name="Gujja S."/>
            <person name="Hansen M."/>
            <person name="Howarth C."/>
            <person name="Imamovic A."/>
            <person name="Larimer J."/>
            <person name="McCowan C."/>
            <person name="Murphy C."/>
            <person name="Pearson M."/>
            <person name="Priest M."/>
            <person name="Roberts A."/>
            <person name="Saif S."/>
            <person name="Shea T."/>
            <person name="Sykes S."/>
            <person name="Wortman J."/>
            <person name="Nusbaum C."/>
            <person name="Birren B."/>
        </authorList>
    </citation>
    <scope>NUCLEOTIDE SEQUENCE [LARGE SCALE GENOMIC DNA]</scope>
    <source>
        <strain evidence="6">CBS 10117</strain>
    </source>
</reference>
<feature type="compositionally biased region" description="Basic and acidic residues" evidence="4">
    <location>
        <begin position="210"/>
        <end position="219"/>
    </location>
</feature>
<dbReference type="PROSITE" id="PS00108">
    <property type="entry name" value="PROTEIN_KINASE_ST"/>
    <property type="match status" value="1"/>
</dbReference>
<protein>
    <submittedName>
        <fullName evidence="6">CAMK/CAMKL/PASK protein kinase</fullName>
    </submittedName>
</protein>
<dbReference type="GO" id="GO:0005829">
    <property type="term" value="C:cytosol"/>
    <property type="evidence" value="ECO:0007669"/>
    <property type="project" value="TreeGrafter"/>
</dbReference>
<dbReference type="SUPFAM" id="SSF56112">
    <property type="entry name" value="Protein kinase-like (PK-like)"/>
    <property type="match status" value="1"/>
</dbReference>
<dbReference type="SMART" id="SM00220">
    <property type="entry name" value="S_TKc"/>
    <property type="match status" value="1"/>
</dbReference>
<dbReference type="InterPro" id="IPR000719">
    <property type="entry name" value="Prot_kinase_dom"/>
</dbReference>
<evidence type="ECO:0000256" key="2">
    <source>
        <dbReference type="ARBA" id="ARBA00022840"/>
    </source>
</evidence>
<evidence type="ECO:0000259" key="5">
    <source>
        <dbReference type="PROSITE" id="PS50011"/>
    </source>
</evidence>
<feature type="region of interest" description="Disordered" evidence="4">
    <location>
        <begin position="205"/>
        <end position="256"/>
    </location>
</feature>
<feature type="compositionally biased region" description="Polar residues" evidence="4">
    <location>
        <begin position="56"/>
        <end position="66"/>
    </location>
</feature>
<proteinExistence type="predicted"/>
<evidence type="ECO:0000313" key="6">
    <source>
        <dbReference type="EMBL" id="OBR86020.1"/>
    </source>
</evidence>
<dbReference type="VEuPathDB" id="FungiDB:I303_03737"/>
<dbReference type="Pfam" id="PF00069">
    <property type="entry name" value="Pkinase"/>
    <property type="match status" value="1"/>
</dbReference>
<sequence length="762" mass="84279">MSPIREQKRKSSPSIGQAVFYPNSLPPPLRRTSKALPPYSYSSRPASPTSPTFASNITLSPTSLSATPPHMNKNPLSHTQGLNTNQVQTHIGPFGIEAMEFPFPPQQLPHLSPTRKLTHLFDGLSFATPQQNAHTQNTYNRLLYSAGSEPDQDITTPNALPLSDLINEALIEDDEIDYEDEIEDEVQIIDQLSSPITDLFSSSNTFSASNDEKNAKEGTFDSPSTIDASSFVGKIKPSSKPKATFQLGSPPRHPLLRLPPARQPSWSERLNLNLNLNLNVKADVQPSFEPPSPLSGPAISPLSAPSPIPGSAEYLFPIPPHAHPHSQGGYHDVFSSHYQLNAPRPLQLNNQLFTPPYINESVLLPELEPAPTPTNALHLHPVLYPSAPVSQCPTPSITPPPIELPKSEVAAHYLAGRRLCPAFARRYVIRDELGSGGFGFVCSAIQTGYKNVGGVEVAVKFIFKDRIQECDYAMLEGEPVESFVLSRVRHPSIIGFKELYEDNEFFYLVQELHGDPWEPGHTLEAPDVLQNPLPSTTPALSIPISVPIINPPQTPGSALLFSPVHSVDWSKLSPLNDENAKAGGRPNMARRASYDLFECVEHQRFTEDQARIIFRQIVDGVGYLHRRGIYHRDLKDENIVIDRNLCVKIIDFGSAVIEDPNAPPILYDHFRGTMSYASAEVLNGRHYHAAPADIWSIGIILGIILSGESPFPNTTWAADGRIKIKRHIPPGAYDLLVRCLHTDPRRRATIHEVERHPWLRGC</sequence>
<name>A0A1A6A7I7_9TREE</name>
<dbReference type="GO" id="GO:0005524">
    <property type="term" value="F:ATP binding"/>
    <property type="evidence" value="ECO:0007669"/>
    <property type="project" value="UniProtKB-UniRule"/>
</dbReference>
<organism evidence="6">
    <name type="scientific">Kwoniella dejecticola CBS 10117</name>
    <dbReference type="NCBI Taxonomy" id="1296121"/>
    <lineage>
        <taxon>Eukaryota</taxon>
        <taxon>Fungi</taxon>
        <taxon>Dikarya</taxon>
        <taxon>Basidiomycota</taxon>
        <taxon>Agaricomycotina</taxon>
        <taxon>Tremellomycetes</taxon>
        <taxon>Tremellales</taxon>
        <taxon>Cryptococcaceae</taxon>
        <taxon>Kwoniella</taxon>
    </lineage>
</organism>
<feature type="binding site" evidence="3">
    <location>
        <position position="464"/>
    </location>
    <ligand>
        <name>ATP</name>
        <dbReference type="ChEBI" id="CHEBI:30616"/>
    </ligand>
</feature>
<gene>
    <name evidence="6" type="ORF">I303_03737</name>
</gene>
<dbReference type="STRING" id="1296121.A0A1A6A7I7"/>
<dbReference type="AlphaFoldDB" id="A0A1A6A7I7"/>
<dbReference type="PROSITE" id="PS00107">
    <property type="entry name" value="PROTEIN_KINASE_ATP"/>
    <property type="match status" value="1"/>
</dbReference>
<dbReference type="Gene3D" id="3.30.200.20">
    <property type="entry name" value="Phosphorylase Kinase, domain 1"/>
    <property type="match status" value="1"/>
</dbReference>
<dbReference type="InterPro" id="IPR008271">
    <property type="entry name" value="Ser/Thr_kinase_AS"/>
</dbReference>
<dbReference type="PANTHER" id="PTHR24346">
    <property type="entry name" value="MAP/MICROTUBULE AFFINITY-REGULATING KINASE"/>
    <property type="match status" value="1"/>
</dbReference>
<feature type="compositionally biased region" description="Low complexity" evidence="4">
    <location>
        <begin position="37"/>
        <end position="55"/>
    </location>
</feature>
<keyword evidence="6" id="KW-0808">Transferase</keyword>
<keyword evidence="6" id="KW-0418">Kinase</keyword>
<keyword evidence="1 3" id="KW-0547">Nucleotide-binding</keyword>
<dbReference type="InterPro" id="IPR011009">
    <property type="entry name" value="Kinase-like_dom_sf"/>
</dbReference>